<sequence>MHICERALNYLQITDYQGTVRMCSWIRKEVGDGIIGKLQEKSLYEIWHGEKAEKLREKLSQGDYSWCNIDQCPYLSRNEIEEHCIDIEEIPEYPEHIWLAFDRNCNYACTCCTASFGSCNVHRQGEFEGYQLITEKLKEVMPHLKFIAANGLGELFVSPHILKLLSNWKPLAPKEDITVLLETNGSLFDENHWKQIENLGQYNLRVSITVMSFDEATYQFCSGTKLPISQIENNLRFVKGLREQGVINYLELATVVQERNFRTMPEFTRRCIEEFGADVVRLRPFDDCGAQPPEVEWFMDVRGAYHPYHQEYLEVMKNPIFKHPKVADWSGGRNSENGDLITYLAERGCGLGAREISEMFSKDHDIASKLKKFFEQQNIRRLAIHGVGMVGVMFLDALAGTGIEVDRLIDKNRASAVEQGITITKVEELPTDYQYTIVICSLTNYGEIEREISGQVTAPRILSIKEVLSELRKSKPY</sequence>
<accession>A0A1H0S2J8</accession>
<dbReference type="OrthoDB" id="1684206at2"/>
<dbReference type="InterPro" id="IPR050377">
    <property type="entry name" value="Radical_SAM_PqqE_MftC-like"/>
</dbReference>
<dbReference type="InterPro" id="IPR007197">
    <property type="entry name" value="rSAM"/>
</dbReference>
<evidence type="ECO:0000256" key="1">
    <source>
        <dbReference type="ARBA" id="ARBA00022691"/>
    </source>
</evidence>
<dbReference type="CDD" id="cd21109">
    <property type="entry name" value="SPASM"/>
    <property type="match status" value="1"/>
</dbReference>
<proteinExistence type="predicted"/>
<evidence type="ECO:0000259" key="5">
    <source>
        <dbReference type="Pfam" id="PF13186"/>
    </source>
</evidence>
<dbReference type="PANTHER" id="PTHR11228">
    <property type="entry name" value="RADICAL SAM DOMAIN PROTEIN"/>
    <property type="match status" value="1"/>
</dbReference>
<dbReference type="Proteomes" id="UP000182412">
    <property type="component" value="Unassembled WGS sequence"/>
</dbReference>
<evidence type="ECO:0000313" key="7">
    <source>
        <dbReference type="Proteomes" id="UP000182412"/>
    </source>
</evidence>
<evidence type="ECO:0000256" key="4">
    <source>
        <dbReference type="ARBA" id="ARBA00023014"/>
    </source>
</evidence>
<dbReference type="CDD" id="cd01335">
    <property type="entry name" value="Radical_SAM"/>
    <property type="match status" value="1"/>
</dbReference>
<dbReference type="SUPFAM" id="SSF102114">
    <property type="entry name" value="Radical SAM enzymes"/>
    <property type="match status" value="1"/>
</dbReference>
<dbReference type="GO" id="GO:0003824">
    <property type="term" value="F:catalytic activity"/>
    <property type="evidence" value="ECO:0007669"/>
    <property type="project" value="InterPro"/>
</dbReference>
<keyword evidence="4" id="KW-0411">Iron-sulfur</keyword>
<evidence type="ECO:0000256" key="3">
    <source>
        <dbReference type="ARBA" id="ARBA00023004"/>
    </source>
</evidence>
<keyword evidence="2" id="KW-0479">Metal-binding</keyword>
<reference evidence="6 7" key="1">
    <citation type="submission" date="2016-10" db="EMBL/GenBank/DDBJ databases">
        <authorList>
            <person name="de Groot N.N."/>
        </authorList>
    </citation>
    <scope>NUCLEOTIDE SEQUENCE [LARGE SCALE GENOMIC DNA]</scope>
    <source>
        <strain evidence="6 7">S137</strain>
    </source>
</reference>
<dbReference type="InterPro" id="IPR058240">
    <property type="entry name" value="rSAM_sf"/>
</dbReference>
<dbReference type="Gene3D" id="3.20.20.70">
    <property type="entry name" value="Aldolase class I"/>
    <property type="match status" value="2"/>
</dbReference>
<dbReference type="InterPro" id="IPR013785">
    <property type="entry name" value="Aldolase_TIM"/>
</dbReference>
<gene>
    <name evidence="6" type="ORF">SAMN05216366_11529</name>
</gene>
<dbReference type="AlphaFoldDB" id="A0A1H0S2J8"/>
<protein>
    <submittedName>
        <fullName evidence="6">Radical SAM superfamily enzyme, MoaA/NifB/PqqE/SkfB family</fullName>
    </submittedName>
</protein>
<dbReference type="GO" id="GO:0046872">
    <property type="term" value="F:metal ion binding"/>
    <property type="evidence" value="ECO:0007669"/>
    <property type="project" value="UniProtKB-KW"/>
</dbReference>
<dbReference type="GO" id="GO:0051536">
    <property type="term" value="F:iron-sulfur cluster binding"/>
    <property type="evidence" value="ECO:0007669"/>
    <property type="project" value="UniProtKB-KW"/>
</dbReference>
<feature type="domain" description="4Fe4S-binding SPASM" evidence="5">
    <location>
        <begin position="4"/>
        <end position="72"/>
    </location>
</feature>
<dbReference type="EMBL" id="FNJQ01000015">
    <property type="protein sequence ID" value="SDP35867.1"/>
    <property type="molecule type" value="Genomic_DNA"/>
</dbReference>
<dbReference type="RefSeq" id="WP_074572283.1">
    <property type="nucleotide sequence ID" value="NZ_FNJQ01000015.1"/>
</dbReference>
<keyword evidence="1" id="KW-0949">S-adenosyl-L-methionine</keyword>
<dbReference type="PANTHER" id="PTHR11228:SF7">
    <property type="entry name" value="PQQA PEPTIDE CYCLASE"/>
    <property type="match status" value="1"/>
</dbReference>
<dbReference type="InterPro" id="IPR023885">
    <property type="entry name" value="4Fe4S-binding_SPASM_dom"/>
</dbReference>
<dbReference type="SFLD" id="SFLDS00029">
    <property type="entry name" value="Radical_SAM"/>
    <property type="match status" value="1"/>
</dbReference>
<evidence type="ECO:0000313" key="6">
    <source>
        <dbReference type="EMBL" id="SDP35867.1"/>
    </source>
</evidence>
<dbReference type="Pfam" id="PF13186">
    <property type="entry name" value="SPASM"/>
    <property type="match status" value="1"/>
</dbReference>
<organism evidence="6 7">
    <name type="scientific">Selenomonas ruminantium</name>
    <dbReference type="NCBI Taxonomy" id="971"/>
    <lineage>
        <taxon>Bacteria</taxon>
        <taxon>Bacillati</taxon>
        <taxon>Bacillota</taxon>
        <taxon>Negativicutes</taxon>
        <taxon>Selenomonadales</taxon>
        <taxon>Selenomonadaceae</taxon>
        <taxon>Selenomonas</taxon>
    </lineage>
</organism>
<keyword evidence="3" id="KW-0408">Iron</keyword>
<evidence type="ECO:0000256" key="2">
    <source>
        <dbReference type="ARBA" id="ARBA00022723"/>
    </source>
</evidence>
<name>A0A1H0S2J8_SELRU</name>